<dbReference type="AlphaFoldDB" id="A0A6N8SMY9"/>
<keyword evidence="2" id="KW-1185">Reference proteome</keyword>
<protein>
    <submittedName>
        <fullName evidence="1">Uncharacterized protein</fullName>
    </submittedName>
</protein>
<name>A0A6N8SMY9_9HYPH</name>
<dbReference type="EMBL" id="WUMK01000017">
    <property type="protein sequence ID" value="MXN49188.1"/>
    <property type="molecule type" value="Genomic_DNA"/>
</dbReference>
<dbReference type="OrthoDB" id="8452610at2"/>
<gene>
    <name evidence="1" type="ORF">GR138_28725</name>
</gene>
<evidence type="ECO:0000313" key="1">
    <source>
        <dbReference type="EMBL" id="MXN49188.1"/>
    </source>
</evidence>
<reference evidence="1 2" key="1">
    <citation type="submission" date="2019-12" db="EMBL/GenBank/DDBJ databases">
        <title>Shinella kummerowiae sp. nov., a symbiotic bacterium isolated from root nodules of the herbal legume Kummerowia stipulacea.</title>
        <authorList>
            <person name="Gao J."/>
        </authorList>
    </citation>
    <scope>NUCLEOTIDE SEQUENCE [LARGE SCALE GENOMIC DNA]</scope>
    <source>
        <strain evidence="1 2">CCBAU 25048</strain>
    </source>
</reference>
<sequence length="95" mass="10425">MVILLFTGARKSQIPQRTVLRAVLQDANYETEKLVGGIGAQHEEARKLIRLIKAATIGAENYPLSKTSLHRDRNAGIDVWDDEGGAPGRSTRPIC</sequence>
<dbReference type="RefSeq" id="WP_160862672.1">
    <property type="nucleotide sequence ID" value="NZ_JAODWE010000022.1"/>
</dbReference>
<comment type="caution">
    <text evidence="1">The sequence shown here is derived from an EMBL/GenBank/DDBJ whole genome shotgun (WGS) entry which is preliminary data.</text>
</comment>
<dbReference type="Proteomes" id="UP000435802">
    <property type="component" value="Unassembled WGS sequence"/>
</dbReference>
<evidence type="ECO:0000313" key="2">
    <source>
        <dbReference type="Proteomes" id="UP000435802"/>
    </source>
</evidence>
<accession>A0A6N8SMY9</accession>
<organism evidence="1 2">
    <name type="scientific">Shinella kummerowiae</name>
    <dbReference type="NCBI Taxonomy" id="417745"/>
    <lineage>
        <taxon>Bacteria</taxon>
        <taxon>Pseudomonadati</taxon>
        <taxon>Pseudomonadota</taxon>
        <taxon>Alphaproteobacteria</taxon>
        <taxon>Hyphomicrobiales</taxon>
        <taxon>Rhizobiaceae</taxon>
        <taxon>Shinella</taxon>
    </lineage>
</organism>
<proteinExistence type="predicted"/>